<dbReference type="AlphaFoldDB" id="A0A2A4FRM4"/>
<feature type="chain" id="PRO_5012630301" description="TonB-dependent receptor" evidence="1">
    <location>
        <begin position="30"/>
        <end position="116"/>
    </location>
</feature>
<gene>
    <name evidence="2" type="ORF">COO09_20440</name>
</gene>
<dbReference type="EMBL" id="NWUF01000029">
    <property type="protein sequence ID" value="PCE40352.1"/>
    <property type="molecule type" value="Genomic_DNA"/>
</dbReference>
<dbReference type="Proteomes" id="UP000218934">
    <property type="component" value="Unassembled WGS sequence"/>
</dbReference>
<dbReference type="Gene3D" id="2.170.130.10">
    <property type="entry name" value="TonB-dependent receptor, plug domain"/>
    <property type="match status" value="1"/>
</dbReference>
<keyword evidence="1" id="KW-0732">Signal</keyword>
<accession>A0A2A4FRM4</accession>
<feature type="signal peptide" evidence="1">
    <location>
        <begin position="1"/>
        <end position="29"/>
    </location>
</feature>
<evidence type="ECO:0008006" key="4">
    <source>
        <dbReference type="Google" id="ProtNLM"/>
    </source>
</evidence>
<reference evidence="2 3" key="1">
    <citation type="submission" date="2017-09" db="EMBL/GenBank/DDBJ databases">
        <title>The Catabolism of 3,6-Dichlorosalicylic acid is Initiated by the Cytochrome P450 Monooxygenase DsmABC in Rhizorhabdus dicambivorans Ndbn-20.</title>
        <authorList>
            <person name="Na L."/>
        </authorList>
    </citation>
    <scope>NUCLEOTIDE SEQUENCE [LARGE SCALE GENOMIC DNA]</scope>
    <source>
        <strain evidence="2 3">Ndbn-20m</strain>
    </source>
</reference>
<evidence type="ECO:0000313" key="2">
    <source>
        <dbReference type="EMBL" id="PCE40352.1"/>
    </source>
</evidence>
<keyword evidence="3" id="KW-1185">Reference proteome</keyword>
<evidence type="ECO:0000256" key="1">
    <source>
        <dbReference type="SAM" id="SignalP"/>
    </source>
</evidence>
<comment type="caution">
    <text evidence="2">The sequence shown here is derived from an EMBL/GenBank/DDBJ whole genome shotgun (WGS) entry which is preliminary data.</text>
</comment>
<proteinExistence type="predicted"/>
<dbReference type="RefSeq" id="WP_096616608.1">
    <property type="nucleotide sequence ID" value="NZ_NWUF01000029.1"/>
</dbReference>
<dbReference type="InterPro" id="IPR037066">
    <property type="entry name" value="Plug_dom_sf"/>
</dbReference>
<dbReference type="SUPFAM" id="SSF56935">
    <property type="entry name" value="Porins"/>
    <property type="match status" value="1"/>
</dbReference>
<sequence length="116" mass="11985">MRNKRTHLYSRAICLATIAALAPVMPAIAAEETGAATTGGLEEIVVTAQRRSENLQEVPISVTAVSESMLTSAGIQGTAGLQQLTPGLVTYQVAAAFLPYIRGIGSSLSQNVSTPG</sequence>
<evidence type="ECO:0000313" key="3">
    <source>
        <dbReference type="Proteomes" id="UP000218934"/>
    </source>
</evidence>
<organism evidence="2 3">
    <name type="scientific">Rhizorhabdus dicambivorans</name>
    <dbReference type="NCBI Taxonomy" id="1850238"/>
    <lineage>
        <taxon>Bacteria</taxon>
        <taxon>Pseudomonadati</taxon>
        <taxon>Pseudomonadota</taxon>
        <taxon>Alphaproteobacteria</taxon>
        <taxon>Sphingomonadales</taxon>
        <taxon>Sphingomonadaceae</taxon>
        <taxon>Rhizorhabdus</taxon>
    </lineage>
</organism>
<protein>
    <recommendedName>
        <fullName evidence="4">TonB-dependent receptor</fullName>
    </recommendedName>
</protein>
<name>A0A2A4FRM4_9SPHN</name>